<protein>
    <submittedName>
        <fullName evidence="2">Uncharacterized protein</fullName>
    </submittedName>
</protein>
<evidence type="ECO:0000313" key="2">
    <source>
        <dbReference type="EMBL" id="CAH2061503.1"/>
    </source>
</evidence>
<dbReference type="EMBL" id="OU466860">
    <property type="protein sequence ID" value="CAH2061503.1"/>
    <property type="molecule type" value="Genomic_DNA"/>
</dbReference>
<organism evidence="2 3">
    <name type="scientific">Thlaspi arvense</name>
    <name type="common">Field penny-cress</name>
    <dbReference type="NCBI Taxonomy" id="13288"/>
    <lineage>
        <taxon>Eukaryota</taxon>
        <taxon>Viridiplantae</taxon>
        <taxon>Streptophyta</taxon>
        <taxon>Embryophyta</taxon>
        <taxon>Tracheophyta</taxon>
        <taxon>Spermatophyta</taxon>
        <taxon>Magnoliopsida</taxon>
        <taxon>eudicotyledons</taxon>
        <taxon>Gunneridae</taxon>
        <taxon>Pentapetalae</taxon>
        <taxon>rosids</taxon>
        <taxon>malvids</taxon>
        <taxon>Brassicales</taxon>
        <taxon>Brassicaceae</taxon>
        <taxon>Thlaspideae</taxon>
        <taxon>Thlaspi</taxon>
    </lineage>
</organism>
<keyword evidence="3" id="KW-1185">Reference proteome</keyword>
<gene>
    <name evidence="2" type="ORF">TAV2_LOCUS13060</name>
</gene>
<sequence length="123" mass="13774">MSIVLTQRFLARDVFAVPFLTKHGISFHYFSRVSVLHVPRKVPVSALKRYAKPQEAPIKHSEPSQSKPVPVQAPCTTIKTVPPQNQEGALFADSVTMGGAPSPRHLPIPMFYVREKIKKKLFV</sequence>
<dbReference type="AlphaFoldDB" id="A0AAU9SAT0"/>
<evidence type="ECO:0000313" key="3">
    <source>
        <dbReference type="Proteomes" id="UP000836841"/>
    </source>
</evidence>
<feature type="region of interest" description="Disordered" evidence="1">
    <location>
        <begin position="53"/>
        <end position="72"/>
    </location>
</feature>
<proteinExistence type="predicted"/>
<dbReference type="Proteomes" id="UP000836841">
    <property type="component" value="Chromosome 4"/>
</dbReference>
<accession>A0AAU9SAT0</accession>
<name>A0AAU9SAT0_THLAR</name>
<evidence type="ECO:0000256" key="1">
    <source>
        <dbReference type="SAM" id="MobiDB-lite"/>
    </source>
</evidence>
<reference evidence="2 3" key="1">
    <citation type="submission" date="2022-03" db="EMBL/GenBank/DDBJ databases">
        <authorList>
            <person name="Nunn A."/>
            <person name="Chopra R."/>
            <person name="Nunn A."/>
            <person name="Contreras Garrido A."/>
        </authorList>
    </citation>
    <scope>NUCLEOTIDE SEQUENCE [LARGE SCALE GENOMIC DNA]</scope>
</reference>